<dbReference type="NCBIfam" id="TIGR00571">
    <property type="entry name" value="dam"/>
    <property type="match status" value="1"/>
</dbReference>
<gene>
    <name evidence="9" type="ORF">EIK76_01305</name>
</gene>
<dbReference type="Gene3D" id="3.40.50.150">
    <property type="entry name" value="Vaccinia Virus protein VP39"/>
    <property type="match status" value="1"/>
</dbReference>
<proteinExistence type="inferred from homology"/>
<dbReference type="GO" id="GO:0043565">
    <property type="term" value="F:sequence-specific DNA binding"/>
    <property type="evidence" value="ECO:0007669"/>
    <property type="project" value="TreeGrafter"/>
</dbReference>
<feature type="binding site" evidence="7">
    <location>
        <position position="8"/>
    </location>
    <ligand>
        <name>S-adenosyl-L-methionine</name>
        <dbReference type="ChEBI" id="CHEBI:59789"/>
    </ligand>
</feature>
<evidence type="ECO:0000256" key="6">
    <source>
        <dbReference type="ARBA" id="ARBA00047942"/>
    </source>
</evidence>
<dbReference type="GO" id="GO:0032259">
    <property type="term" value="P:methylation"/>
    <property type="evidence" value="ECO:0007669"/>
    <property type="project" value="UniProtKB-KW"/>
</dbReference>
<dbReference type="RefSeq" id="WP_046521537.1">
    <property type="nucleotide sequence ID" value="NZ_LAVS01000098.1"/>
</dbReference>
<feature type="binding site" evidence="7">
    <location>
        <position position="179"/>
    </location>
    <ligand>
        <name>S-adenosyl-L-methionine</name>
        <dbReference type="ChEBI" id="CHEBI:59789"/>
    </ligand>
</feature>
<dbReference type="GO" id="GO:0006298">
    <property type="term" value="P:mismatch repair"/>
    <property type="evidence" value="ECO:0007669"/>
    <property type="project" value="TreeGrafter"/>
</dbReference>
<dbReference type="GO" id="GO:0009007">
    <property type="term" value="F:site-specific DNA-methyltransferase (adenine-specific) activity"/>
    <property type="evidence" value="ECO:0007669"/>
    <property type="project" value="UniProtKB-UniRule"/>
</dbReference>
<evidence type="ECO:0000256" key="3">
    <source>
        <dbReference type="ARBA" id="ARBA00022603"/>
    </source>
</evidence>
<dbReference type="Proteomes" id="UP000276260">
    <property type="component" value="Unassembled WGS sequence"/>
</dbReference>
<name>A0A3P3QND3_9GAMM</name>
<dbReference type="EMBL" id="RRCF01000001">
    <property type="protein sequence ID" value="RRJ22752.1"/>
    <property type="molecule type" value="Genomic_DNA"/>
</dbReference>
<dbReference type="PROSITE" id="PS00092">
    <property type="entry name" value="N6_MTASE"/>
    <property type="match status" value="1"/>
</dbReference>
<evidence type="ECO:0000256" key="2">
    <source>
        <dbReference type="ARBA" id="ARBA00011900"/>
    </source>
</evidence>
<organism evidence="9 10">
    <name type="scientific">Rheinheimera mesophila</name>
    <dbReference type="NCBI Taxonomy" id="1547515"/>
    <lineage>
        <taxon>Bacteria</taxon>
        <taxon>Pseudomonadati</taxon>
        <taxon>Pseudomonadota</taxon>
        <taxon>Gammaproteobacteria</taxon>
        <taxon>Chromatiales</taxon>
        <taxon>Chromatiaceae</taxon>
        <taxon>Rheinheimera</taxon>
    </lineage>
</organism>
<evidence type="ECO:0000256" key="4">
    <source>
        <dbReference type="ARBA" id="ARBA00022679"/>
    </source>
</evidence>
<comment type="catalytic activity">
    <reaction evidence="6 8">
        <text>a 2'-deoxyadenosine in DNA + S-adenosyl-L-methionine = an N(6)-methyl-2'-deoxyadenosine in DNA + S-adenosyl-L-homocysteine + H(+)</text>
        <dbReference type="Rhea" id="RHEA:15197"/>
        <dbReference type="Rhea" id="RHEA-COMP:12418"/>
        <dbReference type="Rhea" id="RHEA-COMP:12419"/>
        <dbReference type="ChEBI" id="CHEBI:15378"/>
        <dbReference type="ChEBI" id="CHEBI:57856"/>
        <dbReference type="ChEBI" id="CHEBI:59789"/>
        <dbReference type="ChEBI" id="CHEBI:90615"/>
        <dbReference type="ChEBI" id="CHEBI:90616"/>
        <dbReference type="EC" id="2.1.1.72"/>
    </reaction>
</comment>
<evidence type="ECO:0000313" key="10">
    <source>
        <dbReference type="Proteomes" id="UP000276260"/>
    </source>
</evidence>
<dbReference type="Gene3D" id="1.10.1020.10">
    <property type="entry name" value="Adenine-specific Methyltransferase, Domain 2"/>
    <property type="match status" value="1"/>
</dbReference>
<evidence type="ECO:0000256" key="5">
    <source>
        <dbReference type="ARBA" id="ARBA00022691"/>
    </source>
</evidence>
<dbReference type="PANTHER" id="PTHR30481:SF3">
    <property type="entry name" value="DNA ADENINE METHYLASE"/>
    <property type="match status" value="1"/>
</dbReference>
<dbReference type="PIRSF" id="PIRSF000398">
    <property type="entry name" value="M_m6A_EcoRV"/>
    <property type="match status" value="1"/>
</dbReference>
<evidence type="ECO:0000256" key="8">
    <source>
        <dbReference type="RuleBase" id="RU361257"/>
    </source>
</evidence>
<dbReference type="InterPro" id="IPR012263">
    <property type="entry name" value="M_m6A_EcoRV"/>
</dbReference>
<keyword evidence="10" id="KW-1185">Reference proteome</keyword>
<dbReference type="GO" id="GO:1904047">
    <property type="term" value="F:S-adenosyl-L-methionine binding"/>
    <property type="evidence" value="ECO:0007669"/>
    <property type="project" value="TreeGrafter"/>
</dbReference>
<dbReference type="InterPro" id="IPR029063">
    <property type="entry name" value="SAM-dependent_MTases_sf"/>
</dbReference>
<comment type="caution">
    <text evidence="9">The sequence shown here is derived from an EMBL/GenBank/DDBJ whole genome shotgun (WGS) entry which is preliminary data.</text>
</comment>
<dbReference type="SUPFAM" id="SSF53335">
    <property type="entry name" value="S-adenosyl-L-methionine-dependent methyltransferases"/>
    <property type="match status" value="1"/>
</dbReference>
<dbReference type="InterPro" id="IPR012327">
    <property type="entry name" value="MeTrfase_D12"/>
</dbReference>
<keyword evidence="4 8" id="KW-0808">Transferase</keyword>
<dbReference type="Pfam" id="PF02086">
    <property type="entry name" value="MethyltransfD12"/>
    <property type="match status" value="1"/>
</dbReference>
<keyword evidence="5 8" id="KW-0949">S-adenosyl-L-methionine</keyword>
<dbReference type="PANTHER" id="PTHR30481">
    <property type="entry name" value="DNA ADENINE METHYLASE"/>
    <property type="match status" value="1"/>
</dbReference>
<keyword evidence="3 8" id="KW-0489">Methyltransferase</keyword>
<feature type="binding site" evidence="7">
    <location>
        <position position="12"/>
    </location>
    <ligand>
        <name>S-adenosyl-L-methionine</name>
        <dbReference type="ChEBI" id="CHEBI:59789"/>
    </ligand>
</feature>
<evidence type="ECO:0000313" key="9">
    <source>
        <dbReference type="EMBL" id="RRJ22752.1"/>
    </source>
</evidence>
<dbReference type="InterPro" id="IPR023095">
    <property type="entry name" value="Ade_MeTrfase_dom_2"/>
</dbReference>
<sequence>MNKPFLKWAGGKSKLAARISAVLPKAKCLVEPFVGAGSIFLNTDYEAYVLCDINPDLINTFTQLKRHPTLFIADARELFVSANNTDAMFRQLKARFNSTADQYEKALLFVYLNRFCFNGLCRYNKSGQFNVAFGKYKEPYFPCEEMIAFASRLDRAELHCRSFEETFKHLPADSVVYCDPPYVPLSGTANFTAYSAGGFGTVEQRYLAYLAKSCQVPVVISNHDTAESRAMYSGADLQCFEVQRSISTDIENRGKAQELIALFMPQEKAA</sequence>
<dbReference type="InterPro" id="IPR002052">
    <property type="entry name" value="DNA_methylase_N6_adenine_CS"/>
</dbReference>
<feature type="binding site" evidence="7">
    <location>
        <position position="52"/>
    </location>
    <ligand>
        <name>S-adenosyl-L-methionine</name>
        <dbReference type="ChEBI" id="CHEBI:59789"/>
    </ligand>
</feature>
<comment type="similarity">
    <text evidence="1 8">Belongs to the N(4)/N(6)-methyltransferase family.</text>
</comment>
<evidence type="ECO:0000256" key="1">
    <source>
        <dbReference type="ARBA" id="ARBA00006594"/>
    </source>
</evidence>
<dbReference type="GO" id="GO:0009307">
    <property type="term" value="P:DNA restriction-modification system"/>
    <property type="evidence" value="ECO:0007669"/>
    <property type="project" value="InterPro"/>
</dbReference>
<protein>
    <recommendedName>
        <fullName evidence="2 8">Site-specific DNA-methyltransferase (adenine-specific)</fullName>
        <ecNumber evidence="2 8">2.1.1.72</ecNumber>
    </recommendedName>
</protein>
<dbReference type="OrthoDB" id="9805629at2"/>
<dbReference type="PRINTS" id="PR00505">
    <property type="entry name" value="D12N6MTFRASE"/>
</dbReference>
<reference evidence="9 10" key="1">
    <citation type="submission" date="2018-11" db="EMBL/GenBank/DDBJ databases">
        <title>Draft genome analysis of Rheinheimera mesophila isolated from an industrial waste site.</title>
        <authorList>
            <person name="Yu Q."/>
            <person name="Qi Y."/>
            <person name="Zhang H."/>
            <person name="Lu Y."/>
            <person name="Pu J."/>
        </authorList>
    </citation>
    <scope>NUCLEOTIDE SEQUENCE [LARGE SCALE GENOMIC DNA]</scope>
    <source>
        <strain evidence="9 10">IITR13</strain>
    </source>
</reference>
<dbReference type="AlphaFoldDB" id="A0A3P3QND3"/>
<dbReference type="EC" id="2.1.1.72" evidence="2 8"/>
<evidence type="ECO:0000256" key="7">
    <source>
        <dbReference type="PIRSR" id="PIRSR000398-1"/>
    </source>
</evidence>
<accession>A0A3P3QND3</accession>